<keyword evidence="3" id="KW-0378">Hydrolase</keyword>
<feature type="region of interest" description="Disordered" evidence="1">
    <location>
        <begin position="155"/>
        <end position="183"/>
    </location>
</feature>
<evidence type="ECO:0000259" key="2">
    <source>
        <dbReference type="Pfam" id="PF00561"/>
    </source>
</evidence>
<dbReference type="EMBL" id="JBHTLQ010000001">
    <property type="protein sequence ID" value="MFD1189054.1"/>
    <property type="molecule type" value="Genomic_DNA"/>
</dbReference>
<dbReference type="GO" id="GO:0016787">
    <property type="term" value="F:hydrolase activity"/>
    <property type="evidence" value="ECO:0007669"/>
    <property type="project" value="UniProtKB-KW"/>
</dbReference>
<dbReference type="Gene3D" id="3.40.50.1820">
    <property type="entry name" value="alpha/beta hydrolase"/>
    <property type="match status" value="1"/>
</dbReference>
<dbReference type="InterPro" id="IPR029058">
    <property type="entry name" value="AB_hydrolase_fold"/>
</dbReference>
<dbReference type="InterPro" id="IPR000073">
    <property type="entry name" value="AB_hydrolase_1"/>
</dbReference>
<dbReference type="PANTHER" id="PTHR43194">
    <property type="entry name" value="HYDROLASE ALPHA/BETA FOLD FAMILY"/>
    <property type="match status" value="1"/>
</dbReference>
<organism evidence="3 4">
    <name type="scientific">Phenylobacterium conjunctum</name>
    <dbReference type="NCBI Taxonomy" id="1298959"/>
    <lineage>
        <taxon>Bacteria</taxon>
        <taxon>Pseudomonadati</taxon>
        <taxon>Pseudomonadota</taxon>
        <taxon>Alphaproteobacteria</taxon>
        <taxon>Caulobacterales</taxon>
        <taxon>Caulobacteraceae</taxon>
        <taxon>Phenylobacterium</taxon>
    </lineage>
</organism>
<feature type="domain" description="AB hydrolase-1" evidence="2">
    <location>
        <begin position="28"/>
        <end position="246"/>
    </location>
</feature>
<dbReference type="InterPro" id="IPR050228">
    <property type="entry name" value="Carboxylesterase_BioH"/>
</dbReference>
<keyword evidence="4" id="KW-1185">Reference proteome</keyword>
<dbReference type="Pfam" id="PF00561">
    <property type="entry name" value="Abhydrolase_1"/>
    <property type="match status" value="1"/>
</dbReference>
<evidence type="ECO:0000313" key="3">
    <source>
        <dbReference type="EMBL" id="MFD1189054.1"/>
    </source>
</evidence>
<reference evidence="4" key="1">
    <citation type="journal article" date="2019" name="Int. J. Syst. Evol. Microbiol.">
        <title>The Global Catalogue of Microorganisms (GCM) 10K type strain sequencing project: providing services to taxonomists for standard genome sequencing and annotation.</title>
        <authorList>
            <consortium name="The Broad Institute Genomics Platform"/>
            <consortium name="The Broad Institute Genome Sequencing Center for Infectious Disease"/>
            <person name="Wu L."/>
            <person name="Ma J."/>
        </authorList>
    </citation>
    <scope>NUCLEOTIDE SEQUENCE [LARGE SCALE GENOMIC DNA]</scope>
    <source>
        <strain evidence="4">CCUG 55074</strain>
    </source>
</reference>
<evidence type="ECO:0000313" key="4">
    <source>
        <dbReference type="Proteomes" id="UP001597216"/>
    </source>
</evidence>
<sequence>MSDTPWRKGWVEVAGGRLAYHRTGGSGPVMVLAHGLTDNGLCWSRLANALQDRFDMILLDARGHGESARISDGPPHDPGVDLAEACEALGLVAPIMVGHSVGARAALDFAALRPDGLAALVLEDPPLLPLLDAAKTERRRLGFQQDVEAMQALSDDGLAERGRQSHPTWDEGDSPAWRSSKRQVDPRAYPEFQRPWQAALAAVTVPTLLVCGTVADGSLVKDDIAAEASALNPRLEVVRIEGAGHNTRRENFPAYLDAVSNFLSRVTGY</sequence>
<dbReference type="PANTHER" id="PTHR43194:SF2">
    <property type="entry name" value="PEROXISOMAL MEMBRANE PROTEIN LPX1"/>
    <property type="match status" value="1"/>
</dbReference>
<dbReference type="SUPFAM" id="SSF53474">
    <property type="entry name" value="alpha/beta-Hydrolases"/>
    <property type="match status" value="1"/>
</dbReference>
<name>A0ABW3SVV2_9CAUL</name>
<evidence type="ECO:0000256" key="1">
    <source>
        <dbReference type="SAM" id="MobiDB-lite"/>
    </source>
</evidence>
<gene>
    <name evidence="3" type="ORF">ACFQ27_00555</name>
</gene>
<dbReference type="Proteomes" id="UP001597216">
    <property type="component" value="Unassembled WGS sequence"/>
</dbReference>
<proteinExistence type="predicted"/>
<protein>
    <submittedName>
        <fullName evidence="3">Alpha/beta fold hydrolase</fullName>
    </submittedName>
</protein>
<comment type="caution">
    <text evidence="3">The sequence shown here is derived from an EMBL/GenBank/DDBJ whole genome shotgun (WGS) entry which is preliminary data.</text>
</comment>
<accession>A0ABW3SVV2</accession>
<dbReference type="RefSeq" id="WP_377351986.1">
    <property type="nucleotide sequence ID" value="NZ_JBHTLQ010000001.1"/>
</dbReference>